<evidence type="ECO:0000256" key="7">
    <source>
        <dbReference type="ARBA" id="ARBA00022679"/>
    </source>
</evidence>
<dbReference type="GO" id="GO:0035999">
    <property type="term" value="P:tetrahydrofolate interconversion"/>
    <property type="evidence" value="ECO:0007669"/>
    <property type="project" value="UniProtKB-UniRule"/>
</dbReference>
<dbReference type="InterPro" id="IPR015424">
    <property type="entry name" value="PyrdxlP-dep_Trfase"/>
</dbReference>
<evidence type="ECO:0000256" key="2">
    <source>
        <dbReference type="ARBA" id="ARBA00004496"/>
    </source>
</evidence>
<dbReference type="InterPro" id="IPR039429">
    <property type="entry name" value="SHMT-like_dom"/>
</dbReference>
<comment type="pathway">
    <text evidence="9">One-carbon metabolism; tetrahydrofolate interconversion.</text>
</comment>
<keyword evidence="5 9" id="KW-0963">Cytoplasm</keyword>
<dbReference type="InterPro" id="IPR001085">
    <property type="entry name" value="Ser_HO-MeTrfase"/>
</dbReference>
<feature type="domain" description="Serine hydroxymethyltransferase-like" evidence="11">
    <location>
        <begin position="2"/>
        <end position="392"/>
    </location>
</feature>
<reference evidence="12 13" key="1">
    <citation type="submission" date="2017-05" db="EMBL/GenBank/DDBJ databases">
        <title>The draft genome sequence of Idiomarina salinarum WNB302.</title>
        <authorList>
            <person name="Sun Y."/>
            <person name="Chen B."/>
            <person name="Du Z."/>
        </authorList>
    </citation>
    <scope>NUCLEOTIDE SEQUENCE [LARGE SCALE GENOMIC DNA]</scope>
    <source>
        <strain evidence="12 13">WNB302</strain>
    </source>
</reference>
<dbReference type="GO" id="GO:0008168">
    <property type="term" value="F:methyltransferase activity"/>
    <property type="evidence" value="ECO:0007669"/>
    <property type="project" value="UniProtKB-KW"/>
</dbReference>
<keyword evidence="13" id="KW-1185">Reference proteome</keyword>
<evidence type="ECO:0000256" key="10">
    <source>
        <dbReference type="PIRSR" id="PIRSR000412-50"/>
    </source>
</evidence>
<comment type="similarity">
    <text evidence="3 9">Belongs to the SHMT family.</text>
</comment>
<dbReference type="GO" id="GO:0019264">
    <property type="term" value="P:glycine biosynthetic process from serine"/>
    <property type="evidence" value="ECO:0007669"/>
    <property type="project" value="UniProtKB-UniRule"/>
</dbReference>
<dbReference type="EC" id="2.1.2.1" evidence="9"/>
<evidence type="ECO:0000313" key="13">
    <source>
        <dbReference type="Proteomes" id="UP000216840"/>
    </source>
</evidence>
<keyword evidence="9" id="KW-0028">Amino-acid biosynthesis</keyword>
<keyword evidence="12" id="KW-0489">Methyltransferase</keyword>
<evidence type="ECO:0000313" key="12">
    <source>
        <dbReference type="EMBL" id="OZV66611.1"/>
    </source>
</evidence>
<protein>
    <recommendedName>
        <fullName evidence="9">Serine hydroxymethyltransferase</fullName>
        <shortName evidence="9">SHMT</shortName>
        <shortName evidence="9">Serine methylase</shortName>
        <ecNumber evidence="9">2.1.2.1</ecNumber>
    </recommendedName>
</protein>
<dbReference type="Proteomes" id="UP000216840">
    <property type="component" value="Unassembled WGS sequence"/>
</dbReference>
<dbReference type="PANTHER" id="PTHR11680:SF35">
    <property type="entry name" value="SERINE HYDROXYMETHYLTRANSFERASE 1"/>
    <property type="match status" value="1"/>
</dbReference>
<evidence type="ECO:0000256" key="1">
    <source>
        <dbReference type="ARBA" id="ARBA00001933"/>
    </source>
</evidence>
<dbReference type="FunFam" id="3.40.640.10:FF:000001">
    <property type="entry name" value="Serine hydroxymethyltransferase"/>
    <property type="match status" value="1"/>
</dbReference>
<evidence type="ECO:0000256" key="3">
    <source>
        <dbReference type="ARBA" id="ARBA00006376"/>
    </source>
</evidence>
<dbReference type="InterPro" id="IPR049943">
    <property type="entry name" value="Ser_HO-MeTrfase-like"/>
</dbReference>
<dbReference type="InterPro" id="IPR019798">
    <property type="entry name" value="Ser_HO-MeTrfase_PLP_BS"/>
</dbReference>
<comment type="caution">
    <text evidence="9">Lacks conserved residue(s) required for the propagation of feature annotation.</text>
</comment>
<evidence type="ECO:0000256" key="8">
    <source>
        <dbReference type="ARBA" id="ARBA00022898"/>
    </source>
</evidence>
<keyword evidence="6 9" id="KW-0554">One-carbon metabolism</keyword>
<proteinExistence type="inferred from homology"/>
<evidence type="ECO:0000256" key="4">
    <source>
        <dbReference type="ARBA" id="ARBA00011738"/>
    </source>
</evidence>
<accession>A0A265UMT0</accession>
<feature type="binding site" evidence="9">
    <location>
        <begin position="361"/>
        <end position="363"/>
    </location>
    <ligand>
        <name>(6S)-5,6,7,8-tetrahydrofolate</name>
        <dbReference type="ChEBI" id="CHEBI:57453"/>
    </ligand>
</feature>
<dbReference type="GO" id="GO:0005829">
    <property type="term" value="C:cytosol"/>
    <property type="evidence" value="ECO:0007669"/>
    <property type="project" value="TreeGrafter"/>
</dbReference>
<evidence type="ECO:0000259" key="11">
    <source>
        <dbReference type="Pfam" id="PF00464"/>
    </source>
</evidence>
<evidence type="ECO:0000256" key="5">
    <source>
        <dbReference type="ARBA" id="ARBA00022490"/>
    </source>
</evidence>
<feature type="binding site" evidence="9">
    <location>
        <begin position="117"/>
        <end position="119"/>
    </location>
    <ligand>
        <name>(6S)-5,6,7,8-tetrahydrofolate</name>
        <dbReference type="ChEBI" id="CHEBI:57453"/>
    </ligand>
</feature>
<dbReference type="HAMAP" id="MF_00051">
    <property type="entry name" value="SHMT"/>
    <property type="match status" value="1"/>
</dbReference>
<sequence length="424" mass="46195">MQRDEQIFELIEAERERQTDGIELIASENFVSDQVMEATGSVLTNKYAEGYPGKRYYGGCEIVDEVERVAIERAKSLFGAAYANVQPHSGSQANTAVFHACLKPGDTILGFDLAHGGHLTHGSPVNFSGRLYRPTFYGVKKDTGYIDYDMLSDVAEKEKPKLIIAGASAYSRDMDFAKFREVADNVGAVLLADISHPSGLIAKGILNDPMPHCHVVTTTTHKTLRGPRGGMIMMGENIDNPFGITLKSGKLRKMSGLLDSGVFPGNQGGPLEHVIAAKAIAFGEALTDEFLHYMLQVKKNADAMAKAFVAKDYHLISGGTDNHMMLIDLRNKNVTGKDAEEALVKADITVNKNMVPFDTESPFVTSGIRVGTPAITTRGLRENDMAYVVDLIDEVITNYENETVLKGVAEKVNTLMSGRPLFVA</sequence>
<dbReference type="Pfam" id="PF00464">
    <property type="entry name" value="SHMT"/>
    <property type="match status" value="1"/>
</dbReference>
<feature type="site" description="Plays an important role in substrate specificity" evidence="9">
    <location>
        <position position="221"/>
    </location>
</feature>
<dbReference type="GO" id="GO:0004372">
    <property type="term" value="F:glycine hydroxymethyltransferase activity"/>
    <property type="evidence" value="ECO:0007669"/>
    <property type="project" value="UniProtKB-UniRule"/>
</dbReference>
<dbReference type="GO" id="GO:0030170">
    <property type="term" value="F:pyridoxal phosphate binding"/>
    <property type="evidence" value="ECO:0007669"/>
    <property type="project" value="UniProtKB-UniRule"/>
</dbReference>
<dbReference type="OrthoDB" id="9803846at2"/>
<dbReference type="EMBL" id="NGJN01000009">
    <property type="protein sequence ID" value="OZV66611.1"/>
    <property type="molecule type" value="Genomic_DNA"/>
</dbReference>
<organism evidence="12 13">
    <name type="scientific">Winogradskyella aurantia</name>
    <dbReference type="NCBI Taxonomy" id="1915063"/>
    <lineage>
        <taxon>Bacteria</taxon>
        <taxon>Pseudomonadati</taxon>
        <taxon>Bacteroidota</taxon>
        <taxon>Flavobacteriia</taxon>
        <taxon>Flavobacteriales</taxon>
        <taxon>Flavobacteriaceae</taxon>
        <taxon>Winogradskyella</taxon>
    </lineage>
</organism>
<comment type="subunit">
    <text evidence="4 9">Homodimer.</text>
</comment>
<dbReference type="SUPFAM" id="SSF53383">
    <property type="entry name" value="PLP-dependent transferases"/>
    <property type="match status" value="1"/>
</dbReference>
<dbReference type="InterPro" id="IPR015422">
    <property type="entry name" value="PyrdxlP-dep_Trfase_small"/>
</dbReference>
<keyword evidence="7 9" id="KW-0808">Transferase</keyword>
<comment type="function">
    <text evidence="9">Catalyzes the reversible interconversion of serine and glycine with tetrahydrofolate (THF) serving as the one-carbon carrier. This reaction serves as the major source of one-carbon groups required for the biosynthesis of purines, thymidylate, methionine, and other important biomolecules. Also exhibits THF-independent aldolase activity toward beta-hydroxyamino acids, producing glycine and aldehydes, via a retro-aldol mechanism.</text>
</comment>
<dbReference type="PIRSF" id="PIRSF000412">
    <property type="entry name" value="SHMT"/>
    <property type="match status" value="1"/>
</dbReference>
<dbReference type="PANTHER" id="PTHR11680">
    <property type="entry name" value="SERINE HYDROXYMETHYLTRANSFERASE"/>
    <property type="match status" value="1"/>
</dbReference>
<dbReference type="NCBIfam" id="NF000586">
    <property type="entry name" value="PRK00011.1"/>
    <property type="match status" value="1"/>
</dbReference>
<dbReference type="RefSeq" id="WP_094969357.1">
    <property type="nucleotide sequence ID" value="NZ_NGJN01000009.1"/>
</dbReference>
<comment type="pathway">
    <text evidence="9">Amino-acid biosynthesis; glycine biosynthesis; glycine from L-serine: step 1/1.</text>
</comment>
<dbReference type="AlphaFoldDB" id="A0A265UMT0"/>
<dbReference type="Gene3D" id="3.40.640.10">
    <property type="entry name" value="Type I PLP-dependent aspartate aminotransferase-like (Major domain)"/>
    <property type="match status" value="1"/>
</dbReference>
<name>A0A265UMT0_9FLAO</name>
<comment type="subcellular location">
    <subcellularLocation>
        <location evidence="2 9">Cytoplasm</location>
    </subcellularLocation>
</comment>
<evidence type="ECO:0000256" key="9">
    <source>
        <dbReference type="HAMAP-Rule" id="MF_00051"/>
    </source>
</evidence>
<keyword evidence="8 9" id="KW-0663">Pyridoxal phosphate</keyword>
<feature type="binding site" evidence="9">
    <location>
        <position position="113"/>
    </location>
    <ligand>
        <name>(6S)-5,6,7,8-tetrahydrofolate</name>
        <dbReference type="ChEBI" id="CHEBI:57453"/>
    </ligand>
</feature>
<comment type="caution">
    <text evidence="12">The sequence shown here is derived from an EMBL/GenBank/DDBJ whole genome shotgun (WGS) entry which is preliminary data.</text>
</comment>
<gene>
    <name evidence="9 12" type="primary">glyA</name>
    <name evidence="12" type="ORF">CA834_14055</name>
</gene>
<dbReference type="GO" id="GO:0032259">
    <property type="term" value="P:methylation"/>
    <property type="evidence" value="ECO:0007669"/>
    <property type="project" value="UniProtKB-KW"/>
</dbReference>
<evidence type="ECO:0000256" key="6">
    <source>
        <dbReference type="ARBA" id="ARBA00022563"/>
    </source>
</evidence>
<dbReference type="InterPro" id="IPR015421">
    <property type="entry name" value="PyrdxlP-dep_Trfase_major"/>
</dbReference>
<dbReference type="UniPathway" id="UPA00193"/>
<dbReference type="Gene3D" id="3.90.1150.10">
    <property type="entry name" value="Aspartate Aminotransferase, domain 1"/>
    <property type="match status" value="1"/>
</dbReference>
<comment type="catalytic activity">
    <reaction evidence="9">
        <text>(6R)-5,10-methylene-5,6,7,8-tetrahydrofolate + glycine + H2O = (6S)-5,6,7,8-tetrahydrofolate + L-serine</text>
        <dbReference type="Rhea" id="RHEA:15481"/>
        <dbReference type="ChEBI" id="CHEBI:15377"/>
        <dbReference type="ChEBI" id="CHEBI:15636"/>
        <dbReference type="ChEBI" id="CHEBI:33384"/>
        <dbReference type="ChEBI" id="CHEBI:57305"/>
        <dbReference type="ChEBI" id="CHEBI:57453"/>
        <dbReference type="EC" id="2.1.2.1"/>
    </reaction>
</comment>
<comment type="cofactor">
    <cofactor evidence="1 9 10">
        <name>pyridoxal 5'-phosphate</name>
        <dbReference type="ChEBI" id="CHEBI:597326"/>
    </cofactor>
</comment>
<dbReference type="UniPathway" id="UPA00288">
    <property type="reaction ID" value="UER01023"/>
</dbReference>
<feature type="modified residue" description="N6-(pyridoxal phosphate)lysine" evidence="9 10">
    <location>
        <position position="222"/>
    </location>
</feature>
<dbReference type="CDD" id="cd00378">
    <property type="entry name" value="SHMT"/>
    <property type="match status" value="1"/>
</dbReference>
<dbReference type="PROSITE" id="PS00096">
    <property type="entry name" value="SHMT"/>
    <property type="match status" value="1"/>
</dbReference>